<sequence>MSSPMDCAWKALIHMVKYLNQTSGYQLHLGGKANTHTNQPVVTYTDANWVSDPTNGWRSTSGAVMYVYGCPVSWKSHVQKCVALSAVEAEFVAASGAVQEALFFTYLLRDLEIEDFKPVLRTDSQGCIQVSKDLAKHWKRKHIDTQSHFVRDHVQEGDVMIEYIGTSDNAVDILMKPLKGVSTSKMAQLIGLGMPSRGGVEDSLAFKSDLEGLPETPMD</sequence>
<dbReference type="OrthoDB" id="3344688at2759"/>
<evidence type="ECO:0000313" key="1">
    <source>
        <dbReference type="EMBL" id="SAM76245.1"/>
    </source>
</evidence>
<dbReference type="PANTHER" id="PTHR11439:SF440">
    <property type="entry name" value="INTEGRASE CATALYTIC DOMAIN-CONTAINING PROTEIN"/>
    <property type="match status" value="1"/>
</dbReference>
<reference evidence="2" key="1">
    <citation type="submission" date="2016-04" db="EMBL/GenBank/DDBJ databases">
        <authorList>
            <person name="Guldener U."/>
            <person name="Guldener U."/>
        </authorList>
    </citation>
    <scope>NUCLEOTIDE SEQUENCE [LARGE SCALE GENOMIC DNA]</scope>
    <source>
        <strain evidence="2">UB2112</strain>
    </source>
</reference>
<evidence type="ECO:0000313" key="2">
    <source>
        <dbReference type="Proteomes" id="UP000179920"/>
    </source>
</evidence>
<dbReference type="AlphaFoldDB" id="A0A1K0FZ51"/>
<evidence type="ECO:0008006" key="3">
    <source>
        <dbReference type="Google" id="ProtNLM"/>
    </source>
</evidence>
<proteinExistence type="predicted"/>
<dbReference type="EMBL" id="LT558119">
    <property type="protein sequence ID" value="SAM76245.1"/>
    <property type="molecule type" value="Genomic_DNA"/>
</dbReference>
<dbReference type="Proteomes" id="UP000179920">
    <property type="component" value="Chromosome III"/>
</dbReference>
<gene>
    <name evidence="1" type="ORF">UBRO_20517</name>
</gene>
<protein>
    <recommendedName>
        <fullName evidence="3">Reverse transcriptase Ty1/copia-type domain-containing protein</fullName>
    </recommendedName>
</protein>
<organism evidence="1 2">
    <name type="scientific">Ustilago bromivora</name>
    <dbReference type="NCBI Taxonomy" id="307758"/>
    <lineage>
        <taxon>Eukaryota</taxon>
        <taxon>Fungi</taxon>
        <taxon>Dikarya</taxon>
        <taxon>Basidiomycota</taxon>
        <taxon>Ustilaginomycotina</taxon>
        <taxon>Ustilaginomycetes</taxon>
        <taxon>Ustilaginales</taxon>
        <taxon>Ustilaginaceae</taxon>
        <taxon>Ustilago</taxon>
    </lineage>
</organism>
<accession>A0A1K0FZ51</accession>
<name>A0A1K0FZ51_9BASI</name>
<dbReference type="PANTHER" id="PTHR11439">
    <property type="entry name" value="GAG-POL-RELATED RETROTRANSPOSON"/>
    <property type="match status" value="1"/>
</dbReference>
<dbReference type="CDD" id="cd09272">
    <property type="entry name" value="RNase_HI_RT_Ty1"/>
    <property type="match status" value="1"/>
</dbReference>